<reference evidence="2 3" key="2">
    <citation type="submission" date="2015-10" db="EMBL/GenBank/DDBJ databases">
        <title>Draft Genome Sequence of Prosthecomicrobium hirschii ATCC 27832.</title>
        <authorList>
            <person name="Daniel J."/>
            <person name="Givan S.A."/>
            <person name="Brun Y.V."/>
            <person name="Brown P.J."/>
        </authorList>
    </citation>
    <scope>NUCLEOTIDE SEQUENCE [LARGE SCALE GENOMIC DNA]</scope>
    <source>
        <strain evidence="2 3">16</strain>
    </source>
</reference>
<proteinExistence type="predicted"/>
<gene>
    <name evidence="2" type="ORF">ABB55_01735</name>
</gene>
<evidence type="ECO:0000313" key="2">
    <source>
        <dbReference type="EMBL" id="KPL51097.1"/>
    </source>
</evidence>
<accession>A0A0N8GEC0</accession>
<feature type="transmembrane region" description="Helical" evidence="1">
    <location>
        <begin position="224"/>
        <end position="241"/>
    </location>
</feature>
<protein>
    <recommendedName>
        <fullName evidence="4">Na+-dependent transporter</fullName>
    </recommendedName>
</protein>
<name>A0A0N8GEC0_9HYPH</name>
<keyword evidence="1" id="KW-0472">Membrane</keyword>
<feature type="transmembrane region" description="Helical" evidence="1">
    <location>
        <begin position="194"/>
        <end position="218"/>
    </location>
</feature>
<feature type="transmembrane region" description="Helical" evidence="1">
    <location>
        <begin position="253"/>
        <end position="276"/>
    </location>
</feature>
<feature type="transmembrane region" description="Helical" evidence="1">
    <location>
        <begin position="127"/>
        <end position="149"/>
    </location>
</feature>
<dbReference type="Gene3D" id="1.20.1530.20">
    <property type="match status" value="1"/>
</dbReference>
<keyword evidence="3" id="KW-1185">Reference proteome</keyword>
<feature type="transmembrane region" description="Helical" evidence="1">
    <location>
        <begin position="97"/>
        <end position="120"/>
    </location>
</feature>
<sequence>MQAILSWMGRHGTALSAASVFTGLLLPDLATQVRPWLGSFVACILTLALLMVEPARLAGTLRRPLPLLVGAVAMSLATPALVLGLEPVIGPALGPGLMLGLYIFAFAPPTLSAPAFAALLGLDAAPALALCLGLTLVAPVLIPLIAGGLGVDFPVDATALAWRLAMIVGPAVVLATAIRAGLGSERILRHRQSLTGLMIFPLAIFAIGSMDGIAARFLAEPFRMSGILALGIGLAVGGILIQTALCRPFGRSTALALGWCGGNRNLGLIVGAISGITPADTWAYFALAQFPIYALPLIAKAVYSRIGTREG</sequence>
<dbReference type="InterPro" id="IPR038770">
    <property type="entry name" value="Na+/solute_symporter_sf"/>
</dbReference>
<feature type="transmembrane region" description="Helical" evidence="1">
    <location>
        <begin position="65"/>
        <end position="85"/>
    </location>
</feature>
<reference evidence="2 3" key="1">
    <citation type="submission" date="2015-09" db="EMBL/GenBank/DDBJ databases">
        <authorList>
            <consortium name="Swine Surveillance"/>
        </authorList>
    </citation>
    <scope>NUCLEOTIDE SEQUENCE [LARGE SCALE GENOMIC DNA]</scope>
    <source>
        <strain evidence="2 3">16</strain>
    </source>
</reference>
<dbReference type="STRING" id="665126.ABB55_01735"/>
<dbReference type="EMBL" id="LJYW01000001">
    <property type="protein sequence ID" value="KPL51097.1"/>
    <property type="molecule type" value="Genomic_DNA"/>
</dbReference>
<evidence type="ECO:0000313" key="3">
    <source>
        <dbReference type="Proteomes" id="UP000048984"/>
    </source>
</evidence>
<feature type="transmembrane region" description="Helical" evidence="1">
    <location>
        <begin position="161"/>
        <end position="182"/>
    </location>
</feature>
<feature type="transmembrane region" description="Helical" evidence="1">
    <location>
        <begin position="282"/>
        <end position="303"/>
    </location>
</feature>
<keyword evidence="1" id="KW-1133">Transmembrane helix</keyword>
<dbReference type="RefSeq" id="WP_054357260.1">
    <property type="nucleotide sequence ID" value="NZ_LJYW01000001.1"/>
</dbReference>
<feature type="transmembrane region" description="Helical" evidence="1">
    <location>
        <begin position="36"/>
        <end position="53"/>
    </location>
</feature>
<comment type="caution">
    <text evidence="2">The sequence shown here is derived from an EMBL/GenBank/DDBJ whole genome shotgun (WGS) entry which is preliminary data.</text>
</comment>
<dbReference type="AlphaFoldDB" id="A0A0N8GEC0"/>
<dbReference type="Proteomes" id="UP000048984">
    <property type="component" value="Unassembled WGS sequence"/>
</dbReference>
<organism evidence="2 3">
    <name type="scientific">Prosthecodimorpha hirschii</name>
    <dbReference type="NCBI Taxonomy" id="665126"/>
    <lineage>
        <taxon>Bacteria</taxon>
        <taxon>Pseudomonadati</taxon>
        <taxon>Pseudomonadota</taxon>
        <taxon>Alphaproteobacteria</taxon>
        <taxon>Hyphomicrobiales</taxon>
        <taxon>Ancalomicrobiaceae</taxon>
        <taxon>Prosthecodimorpha</taxon>
    </lineage>
</organism>
<keyword evidence="1" id="KW-0812">Transmembrane</keyword>
<evidence type="ECO:0000256" key="1">
    <source>
        <dbReference type="SAM" id="Phobius"/>
    </source>
</evidence>
<feature type="transmembrane region" description="Helical" evidence="1">
    <location>
        <begin position="12"/>
        <end position="30"/>
    </location>
</feature>
<evidence type="ECO:0008006" key="4">
    <source>
        <dbReference type="Google" id="ProtNLM"/>
    </source>
</evidence>